<dbReference type="Pfam" id="PF07811">
    <property type="entry name" value="TadE"/>
    <property type="match status" value="1"/>
</dbReference>
<evidence type="ECO:0000259" key="2">
    <source>
        <dbReference type="Pfam" id="PF07811"/>
    </source>
</evidence>
<gene>
    <name evidence="3" type="ORF">IX92_07705</name>
</gene>
<evidence type="ECO:0000256" key="1">
    <source>
        <dbReference type="SAM" id="Phobius"/>
    </source>
</evidence>
<feature type="transmembrane region" description="Helical" evidence="1">
    <location>
        <begin position="6"/>
        <end position="27"/>
    </location>
</feature>
<feature type="domain" description="TadE-like" evidence="2">
    <location>
        <begin position="1"/>
        <end position="40"/>
    </location>
</feature>
<keyword evidence="1" id="KW-1133">Transmembrane helix</keyword>
<dbReference type="InterPro" id="IPR012495">
    <property type="entry name" value="TadE-like_dom"/>
</dbReference>
<keyword evidence="1" id="KW-0472">Membrane</keyword>
<dbReference type="Proteomes" id="UP000030081">
    <property type="component" value="Chromosome 1"/>
</dbReference>
<evidence type="ECO:0000313" key="4">
    <source>
        <dbReference type="Proteomes" id="UP000030081"/>
    </source>
</evidence>
<protein>
    <submittedName>
        <fullName evidence="3">Pilus assembly protein TadE</fullName>
    </submittedName>
</protein>
<name>A0AAN0VY68_9VIBR</name>
<keyword evidence="1" id="KW-0812">Transmembrane</keyword>
<sequence>MVEFALAASFFFAIFMTILDLSVYGYVKLTMQNAVREGARYAVTGRSDLDPDGNGDREAAVIQMISDASNGYLEQVMNVDDIRVEDIDGNAVASFGGAGDIIAIHLDCEWPAASPLTYPFVEGGKYQFTVSTAMRNEAF</sequence>
<dbReference type="KEGG" id="vcy:IX92_07705"/>
<evidence type="ECO:0000313" key="3">
    <source>
        <dbReference type="EMBL" id="AIW20508.1"/>
    </source>
</evidence>
<reference evidence="3 4" key="1">
    <citation type="submission" date="2014-10" db="EMBL/GenBank/DDBJ databases">
        <title>The Complete Genome Sequence for the Shellfish Pathogen Vibrio coralliilyticus RE98 Isolated from a Shellfish Hatchery.</title>
        <authorList>
            <person name="Richards G.P."/>
            <person name="Bono J.L."/>
            <person name="Watson M.A."/>
            <person name="Needleman D.S."/>
        </authorList>
    </citation>
    <scope>NUCLEOTIDE SEQUENCE [LARGE SCALE GENOMIC DNA]</scope>
    <source>
        <strain evidence="3 4">RE98</strain>
    </source>
</reference>
<keyword evidence="4" id="KW-1185">Reference proteome</keyword>
<proteinExistence type="predicted"/>
<dbReference type="AlphaFoldDB" id="A0AAN0VY68"/>
<organism evidence="3 4">
    <name type="scientific">Vibrio coralliilyticus</name>
    <dbReference type="NCBI Taxonomy" id="190893"/>
    <lineage>
        <taxon>Bacteria</taxon>
        <taxon>Pseudomonadati</taxon>
        <taxon>Pseudomonadota</taxon>
        <taxon>Gammaproteobacteria</taxon>
        <taxon>Vibrionales</taxon>
        <taxon>Vibrionaceae</taxon>
        <taxon>Vibrio</taxon>
    </lineage>
</organism>
<accession>A0AAN0VY68</accession>
<dbReference type="EMBL" id="CP009617">
    <property type="protein sequence ID" value="AIW20508.1"/>
    <property type="molecule type" value="Genomic_DNA"/>
</dbReference>